<dbReference type="PANTHER" id="PTHR39441:SF1">
    <property type="entry name" value="DUF2252 DOMAIN-CONTAINING PROTEIN"/>
    <property type="match status" value="1"/>
</dbReference>
<dbReference type="EMBL" id="BAABIW010000017">
    <property type="protein sequence ID" value="GAA5030135.1"/>
    <property type="molecule type" value="Genomic_DNA"/>
</dbReference>
<name>A0ABP9JHK8_9MICO</name>
<dbReference type="InterPro" id="IPR018721">
    <property type="entry name" value="DUF2252"/>
</dbReference>
<dbReference type="PANTHER" id="PTHR39441">
    <property type="entry name" value="DUF2252 DOMAIN-CONTAINING PROTEIN"/>
    <property type="match status" value="1"/>
</dbReference>
<dbReference type="RefSeq" id="WP_345508028.1">
    <property type="nucleotide sequence ID" value="NZ_BAABIW010000017.1"/>
</dbReference>
<evidence type="ECO:0000313" key="1">
    <source>
        <dbReference type="EMBL" id="GAA5030135.1"/>
    </source>
</evidence>
<keyword evidence="2" id="KW-1185">Reference proteome</keyword>
<evidence type="ECO:0000313" key="2">
    <source>
        <dbReference type="Proteomes" id="UP001500427"/>
    </source>
</evidence>
<proteinExistence type="predicted"/>
<accession>A0ABP9JHK8</accession>
<gene>
    <name evidence="1" type="ORF">GCM10023258_27100</name>
</gene>
<organism evidence="1 2">
    <name type="scientific">Terrabacter aeriphilus</name>
    <dbReference type="NCBI Taxonomy" id="515662"/>
    <lineage>
        <taxon>Bacteria</taxon>
        <taxon>Bacillati</taxon>
        <taxon>Actinomycetota</taxon>
        <taxon>Actinomycetes</taxon>
        <taxon>Micrococcales</taxon>
        <taxon>Intrasporangiaceae</taxon>
        <taxon>Terrabacter</taxon>
    </lineage>
</organism>
<dbReference type="Proteomes" id="UP001500427">
    <property type="component" value="Unassembled WGS sequence"/>
</dbReference>
<sequence>MGVPPGLPGLGEHARLVVPPGQDPVAILQEQGSSRIEELLPVRYGRMLASPFAFYRGAAAIMAADLGAGPRTGLDVQLCGDAHISNFGLFASAERRHLFDLNDFDETWPGPFEWDVKRFAASLHVAARGNDVGRRRRRAIVVQAVDAYRRSMADFAGRSTLEVWYAHVELQPGLPQLKKALPKPARSSARKVVTASRGRDSTRAARKLTVTVDGQPRFRSDPPLLVPIRELAPDRVAALGEWLDRLLDQYRESLQSDRRVLLDRFRLVDVARKAVGVGSVGTRAWLLLLLDEGGEPLVLQAKEAVRSVLADHAPAVGPGNEGQRVVEGQRLMQASSDLLLGWQRTAGDDGVTRDYYVRQFHDWKGGYDVESLDADNLELLARIAAWTLARAHARSGDRRALAAYLGDTLEFAEAVADFAEAYADKNERDHAALAAAAAEGRVPVA</sequence>
<protein>
    <submittedName>
        <fullName evidence="1">DUF2252 domain-containing protein</fullName>
    </submittedName>
</protein>
<comment type="caution">
    <text evidence="1">The sequence shown here is derived from an EMBL/GenBank/DDBJ whole genome shotgun (WGS) entry which is preliminary data.</text>
</comment>
<reference evidence="2" key="1">
    <citation type="journal article" date="2019" name="Int. J. Syst. Evol. Microbiol.">
        <title>The Global Catalogue of Microorganisms (GCM) 10K type strain sequencing project: providing services to taxonomists for standard genome sequencing and annotation.</title>
        <authorList>
            <consortium name="The Broad Institute Genomics Platform"/>
            <consortium name="The Broad Institute Genome Sequencing Center for Infectious Disease"/>
            <person name="Wu L."/>
            <person name="Ma J."/>
        </authorList>
    </citation>
    <scope>NUCLEOTIDE SEQUENCE [LARGE SCALE GENOMIC DNA]</scope>
    <source>
        <strain evidence="2">JCM 17687</strain>
    </source>
</reference>
<dbReference type="Pfam" id="PF10009">
    <property type="entry name" value="DUF2252"/>
    <property type="match status" value="1"/>
</dbReference>